<dbReference type="GO" id="GO:0047733">
    <property type="term" value="F:CDP-glucose 4,6-dehydratase activity"/>
    <property type="evidence" value="ECO:0007669"/>
    <property type="project" value="UniProtKB-EC"/>
</dbReference>
<evidence type="ECO:0000256" key="1">
    <source>
        <dbReference type="ARBA" id="ARBA00007637"/>
    </source>
</evidence>
<feature type="region of interest" description="Disordered" evidence="2">
    <location>
        <begin position="326"/>
        <end position="373"/>
    </location>
</feature>
<proteinExistence type="inferred from homology"/>
<evidence type="ECO:0000256" key="2">
    <source>
        <dbReference type="SAM" id="MobiDB-lite"/>
    </source>
</evidence>
<evidence type="ECO:0000313" key="5">
    <source>
        <dbReference type="Proteomes" id="UP000317835"/>
    </source>
</evidence>
<keyword evidence="5" id="KW-1185">Reference proteome</keyword>
<dbReference type="InterPro" id="IPR001509">
    <property type="entry name" value="Epimerase_deHydtase"/>
</dbReference>
<dbReference type="PANTHER" id="PTHR43000">
    <property type="entry name" value="DTDP-D-GLUCOSE 4,6-DEHYDRATASE-RELATED"/>
    <property type="match status" value="1"/>
</dbReference>
<comment type="similarity">
    <text evidence="1">Belongs to the NAD(P)-dependent epimerase/dehydratase family.</text>
</comment>
<dbReference type="Gene3D" id="3.90.25.10">
    <property type="entry name" value="UDP-galactose 4-epimerase, domain 1"/>
    <property type="match status" value="1"/>
</dbReference>
<dbReference type="OrthoDB" id="9779041at2"/>
<dbReference type="Proteomes" id="UP000317835">
    <property type="component" value="Chromosome"/>
</dbReference>
<dbReference type="AlphaFoldDB" id="A0A518H3P5"/>
<dbReference type="EC" id="4.2.1.45" evidence="4"/>
<dbReference type="EMBL" id="CP036426">
    <property type="protein sequence ID" value="QDV35474.1"/>
    <property type="molecule type" value="Genomic_DNA"/>
</dbReference>
<accession>A0A518H3P5</accession>
<protein>
    <submittedName>
        <fullName evidence="4">CDP-glucose 4,6-dehydratase</fullName>
        <ecNumber evidence="4">4.2.1.45</ecNumber>
    </submittedName>
</protein>
<dbReference type="KEGG" id="tpla:ElP_33770"/>
<evidence type="ECO:0000313" key="4">
    <source>
        <dbReference type="EMBL" id="QDV35474.1"/>
    </source>
</evidence>
<dbReference type="RefSeq" id="WP_145271107.1">
    <property type="nucleotide sequence ID" value="NZ_CP036426.1"/>
</dbReference>
<name>A0A518H3P5_9BACT</name>
<dbReference type="Pfam" id="PF01370">
    <property type="entry name" value="Epimerase"/>
    <property type="match status" value="1"/>
</dbReference>
<dbReference type="InterPro" id="IPR036291">
    <property type="entry name" value="NAD(P)-bd_dom_sf"/>
</dbReference>
<evidence type="ECO:0000259" key="3">
    <source>
        <dbReference type="Pfam" id="PF01370"/>
    </source>
</evidence>
<dbReference type="Gene3D" id="3.40.50.720">
    <property type="entry name" value="NAD(P)-binding Rossmann-like Domain"/>
    <property type="match status" value="1"/>
</dbReference>
<dbReference type="SUPFAM" id="SSF51735">
    <property type="entry name" value="NAD(P)-binding Rossmann-fold domains"/>
    <property type="match status" value="1"/>
</dbReference>
<reference evidence="4 5" key="1">
    <citation type="submission" date="2019-02" db="EMBL/GenBank/DDBJ databases">
        <title>Deep-cultivation of Planctomycetes and their phenomic and genomic characterization uncovers novel biology.</title>
        <authorList>
            <person name="Wiegand S."/>
            <person name="Jogler M."/>
            <person name="Boedeker C."/>
            <person name="Pinto D."/>
            <person name="Vollmers J."/>
            <person name="Rivas-Marin E."/>
            <person name="Kohn T."/>
            <person name="Peeters S.H."/>
            <person name="Heuer A."/>
            <person name="Rast P."/>
            <person name="Oberbeckmann S."/>
            <person name="Bunk B."/>
            <person name="Jeske O."/>
            <person name="Meyerdierks A."/>
            <person name="Storesund J.E."/>
            <person name="Kallscheuer N."/>
            <person name="Luecker S."/>
            <person name="Lage O.M."/>
            <person name="Pohl T."/>
            <person name="Merkel B.J."/>
            <person name="Hornburger P."/>
            <person name="Mueller R.-W."/>
            <person name="Bruemmer F."/>
            <person name="Labrenz M."/>
            <person name="Spormann A.M."/>
            <person name="Op den Camp H."/>
            <person name="Overmann J."/>
            <person name="Amann R."/>
            <person name="Jetten M.S.M."/>
            <person name="Mascher T."/>
            <person name="Medema M.H."/>
            <person name="Devos D.P."/>
            <person name="Kaster A.-K."/>
            <person name="Ovreas L."/>
            <person name="Rohde M."/>
            <person name="Galperin M.Y."/>
            <person name="Jogler C."/>
        </authorList>
    </citation>
    <scope>NUCLEOTIDE SEQUENCE [LARGE SCALE GENOMIC DNA]</scope>
    <source>
        <strain evidence="4 5">ElP</strain>
    </source>
</reference>
<keyword evidence="4" id="KW-0456">Lyase</keyword>
<organism evidence="4 5">
    <name type="scientific">Tautonia plasticadhaerens</name>
    <dbReference type="NCBI Taxonomy" id="2527974"/>
    <lineage>
        <taxon>Bacteria</taxon>
        <taxon>Pseudomonadati</taxon>
        <taxon>Planctomycetota</taxon>
        <taxon>Planctomycetia</taxon>
        <taxon>Isosphaerales</taxon>
        <taxon>Isosphaeraceae</taxon>
        <taxon>Tautonia</taxon>
    </lineage>
</organism>
<sequence length="373" mass="40832">MSTFWQDRSVLVTGATGLVGSWLAERLVGAGADVVCLVRDWVPQSRLVQSGLSDRVRVARGDICDQAAVERILGEHEVSTVFHLAAQTIVGIANRNPVSTFEANIQGTWATLEACRRSPRVEQVVFASSDKAYGDQDQLPYDETTPLQGKHPYDVSKSCADLIAHTYAVSYKLPVAITRCGNFYGGGDLNWNRIVPGTIRSVLRGQRPVIRSDGTFIRDYFYVEDGANAYMTLAEALAGTPGLVGEAFNFSNEIQVTVLDLVRKILGLMGSDLEPEVRNEASNEIIHQYLGAGKARRLLDWSPLFTLDEGLERTVAWYRSFLGSEAPARGDRSSWTPIAGLRSDPPQRASSHGPHQASQESGVPGAIDREARR</sequence>
<gene>
    <name evidence="4" type="primary">rfbG</name>
    <name evidence="4" type="ORF">ElP_33770</name>
</gene>
<feature type="domain" description="NAD-dependent epimerase/dehydratase" evidence="3">
    <location>
        <begin position="10"/>
        <end position="238"/>
    </location>
</feature>